<name>A0AAD1XQ96_EUPCR</name>
<sequence>MKLTNFSRKIYQKFTIDQGFIISKEFCLECEGIEEASPTDLEESKLLTEDLSVFILLQELKTLRLDFDTNSELSKISFQKLSQLRLKIPSSVLEDSDAYEKLQVFHKTPKFWVEIEMPYIRSHIHEENEHELFQVLEIFNLEELEFIGYRINDEATLAILTSLLEKSNITRINVIIGATRIENKQYQHLFNALSTSCFSNVELWIYEASLDKVKTAEKNCG</sequence>
<gene>
    <name evidence="1" type="ORF">ECRASSUSDP1_LOCUS18344</name>
</gene>
<evidence type="ECO:0000313" key="1">
    <source>
        <dbReference type="EMBL" id="CAI2376965.1"/>
    </source>
</evidence>
<accession>A0AAD1XQ96</accession>
<comment type="caution">
    <text evidence="1">The sequence shown here is derived from an EMBL/GenBank/DDBJ whole genome shotgun (WGS) entry which is preliminary data.</text>
</comment>
<dbReference type="EMBL" id="CAMPGE010018557">
    <property type="protein sequence ID" value="CAI2376965.1"/>
    <property type="molecule type" value="Genomic_DNA"/>
</dbReference>
<protein>
    <submittedName>
        <fullName evidence="1">Uncharacterized protein</fullName>
    </submittedName>
</protein>
<dbReference type="AlphaFoldDB" id="A0AAD1XQ96"/>
<reference evidence="1" key="1">
    <citation type="submission" date="2023-07" db="EMBL/GenBank/DDBJ databases">
        <authorList>
            <consortium name="AG Swart"/>
            <person name="Singh M."/>
            <person name="Singh A."/>
            <person name="Seah K."/>
            <person name="Emmerich C."/>
        </authorList>
    </citation>
    <scope>NUCLEOTIDE SEQUENCE</scope>
    <source>
        <strain evidence="1">DP1</strain>
    </source>
</reference>
<proteinExistence type="predicted"/>
<organism evidence="1 2">
    <name type="scientific">Euplotes crassus</name>
    <dbReference type="NCBI Taxonomy" id="5936"/>
    <lineage>
        <taxon>Eukaryota</taxon>
        <taxon>Sar</taxon>
        <taxon>Alveolata</taxon>
        <taxon>Ciliophora</taxon>
        <taxon>Intramacronucleata</taxon>
        <taxon>Spirotrichea</taxon>
        <taxon>Hypotrichia</taxon>
        <taxon>Euplotida</taxon>
        <taxon>Euplotidae</taxon>
        <taxon>Moneuplotes</taxon>
    </lineage>
</organism>
<evidence type="ECO:0000313" key="2">
    <source>
        <dbReference type="Proteomes" id="UP001295684"/>
    </source>
</evidence>
<dbReference type="Proteomes" id="UP001295684">
    <property type="component" value="Unassembled WGS sequence"/>
</dbReference>
<keyword evidence="2" id="KW-1185">Reference proteome</keyword>